<keyword evidence="1" id="KW-1133">Transmembrane helix</keyword>
<organism evidence="2 3">
    <name type="scientific">Mediterraneibacter butyricigenes</name>
    <dbReference type="NCBI Taxonomy" id="2316025"/>
    <lineage>
        <taxon>Bacteria</taxon>
        <taxon>Bacillati</taxon>
        <taxon>Bacillota</taxon>
        <taxon>Clostridia</taxon>
        <taxon>Lachnospirales</taxon>
        <taxon>Lachnospiraceae</taxon>
        <taxon>Mediterraneibacter</taxon>
    </lineage>
</organism>
<dbReference type="EMBL" id="BHGK01000001">
    <property type="protein sequence ID" value="GCA67333.1"/>
    <property type="molecule type" value="Genomic_DNA"/>
</dbReference>
<evidence type="ECO:0000313" key="2">
    <source>
        <dbReference type="EMBL" id="GCA67333.1"/>
    </source>
</evidence>
<reference evidence="3" key="1">
    <citation type="submission" date="2018-09" db="EMBL/GenBank/DDBJ databases">
        <title>Draft Genome Sequence of Mediterraneibacter sp. KCTC 15684.</title>
        <authorList>
            <person name="Kim J.S."/>
            <person name="Han K.I."/>
            <person name="Suh M.K."/>
            <person name="Lee K.C."/>
            <person name="Eom M.K."/>
            <person name="Lee J.H."/>
            <person name="Park S.H."/>
            <person name="Kang S.W."/>
            <person name="Park J.E."/>
            <person name="Oh B.S."/>
            <person name="Yu S.Y."/>
            <person name="Choi S.H."/>
            <person name="Lee D.H."/>
            <person name="Yoon H."/>
            <person name="Kim B."/>
            <person name="Yang S.J."/>
            <person name="Lee J.S."/>
        </authorList>
    </citation>
    <scope>NUCLEOTIDE SEQUENCE [LARGE SCALE GENOMIC DNA]</scope>
    <source>
        <strain evidence="3">KCTC 15684</strain>
    </source>
</reference>
<dbReference type="RefSeq" id="WP_119298088.1">
    <property type="nucleotide sequence ID" value="NZ_BHGK01000001.1"/>
</dbReference>
<name>A0A391PCD6_9FIRM</name>
<accession>A0A391PCD6</accession>
<keyword evidence="1" id="KW-0472">Membrane</keyword>
<sequence length="249" mass="27427">MSKEMSMENRTPLGFGSAETAPKEIPPLDAQTANQLLNNVFTSCDMKPSVIPVEVLESWGNYKKPVFNFGRFIAYIGVVLLVLLPLMFLHPTVIAERTNVKSAANAIYKIRVQTLLPIESVSAELDGHPVLITKSGPKQYSAEITDNGTMTITVHSFNGQTASKTYKVSHLDTEKPEFIRSYSENGIVYLEVRDTYSGIDYDNISGLTPVSYDEEKGLIAFTIPEAPTQITIPDRAGNELLLLLSPVTN</sequence>
<feature type="transmembrane region" description="Helical" evidence="1">
    <location>
        <begin position="72"/>
        <end position="89"/>
    </location>
</feature>
<proteinExistence type="predicted"/>
<keyword evidence="3" id="KW-1185">Reference proteome</keyword>
<protein>
    <submittedName>
        <fullName evidence="2">Uncharacterized protein</fullName>
    </submittedName>
</protein>
<gene>
    <name evidence="2" type="ORF">KGMB01110_17690</name>
</gene>
<evidence type="ECO:0000256" key="1">
    <source>
        <dbReference type="SAM" id="Phobius"/>
    </source>
</evidence>
<keyword evidence="1" id="KW-0812">Transmembrane</keyword>
<evidence type="ECO:0000313" key="3">
    <source>
        <dbReference type="Proteomes" id="UP000265643"/>
    </source>
</evidence>
<dbReference type="AlphaFoldDB" id="A0A391PCD6"/>
<comment type="caution">
    <text evidence="2">The sequence shown here is derived from an EMBL/GenBank/DDBJ whole genome shotgun (WGS) entry which is preliminary data.</text>
</comment>
<dbReference type="Proteomes" id="UP000265643">
    <property type="component" value="Unassembled WGS sequence"/>
</dbReference>